<sequence length="165" mass="17719">MLKDYRTSFHSSMPRESQVCENFTYGASPNHVLYVAAACSSSSWRSNNSRLACVGEFNFSNVKRIEKLCGNSSDFGIVVGGSNKIGRPSIPILSLSSPANIVLEPILEVLVEELALLTAINAAHPSFTDIVTIPENMEQGLFLARAPGTALIAGKSYPFPPGISE</sequence>
<comment type="caution">
    <text evidence="1">The sequence shown here is derived from an EMBL/GenBank/DDBJ whole genome shotgun (WGS) entry which is preliminary data.</text>
</comment>
<gene>
    <name evidence="1" type="ORF">Ahy_A08g039450</name>
</gene>
<dbReference type="Proteomes" id="UP000289738">
    <property type="component" value="Chromosome A08"/>
</dbReference>
<evidence type="ECO:0000313" key="1">
    <source>
        <dbReference type="EMBL" id="RYR43023.1"/>
    </source>
</evidence>
<protein>
    <submittedName>
        <fullName evidence="1">Uncharacterized protein</fullName>
    </submittedName>
</protein>
<dbReference type="AlphaFoldDB" id="A0A445BWC3"/>
<name>A0A445BWC3_ARAHY</name>
<accession>A0A445BWC3</accession>
<dbReference type="EMBL" id="SDMP01000008">
    <property type="protein sequence ID" value="RYR43023.1"/>
    <property type="molecule type" value="Genomic_DNA"/>
</dbReference>
<organism evidence="1 2">
    <name type="scientific">Arachis hypogaea</name>
    <name type="common">Peanut</name>
    <dbReference type="NCBI Taxonomy" id="3818"/>
    <lineage>
        <taxon>Eukaryota</taxon>
        <taxon>Viridiplantae</taxon>
        <taxon>Streptophyta</taxon>
        <taxon>Embryophyta</taxon>
        <taxon>Tracheophyta</taxon>
        <taxon>Spermatophyta</taxon>
        <taxon>Magnoliopsida</taxon>
        <taxon>eudicotyledons</taxon>
        <taxon>Gunneridae</taxon>
        <taxon>Pentapetalae</taxon>
        <taxon>rosids</taxon>
        <taxon>fabids</taxon>
        <taxon>Fabales</taxon>
        <taxon>Fabaceae</taxon>
        <taxon>Papilionoideae</taxon>
        <taxon>50 kb inversion clade</taxon>
        <taxon>dalbergioids sensu lato</taxon>
        <taxon>Dalbergieae</taxon>
        <taxon>Pterocarpus clade</taxon>
        <taxon>Arachis</taxon>
    </lineage>
</organism>
<evidence type="ECO:0000313" key="2">
    <source>
        <dbReference type="Proteomes" id="UP000289738"/>
    </source>
</evidence>
<proteinExistence type="predicted"/>
<keyword evidence="2" id="KW-1185">Reference proteome</keyword>
<reference evidence="1 2" key="1">
    <citation type="submission" date="2019-01" db="EMBL/GenBank/DDBJ databases">
        <title>Sequencing of cultivated peanut Arachis hypogaea provides insights into genome evolution and oil improvement.</title>
        <authorList>
            <person name="Chen X."/>
        </authorList>
    </citation>
    <scope>NUCLEOTIDE SEQUENCE [LARGE SCALE GENOMIC DNA]</scope>
    <source>
        <strain evidence="2">cv. Fuhuasheng</strain>
        <tissue evidence="1">Leaves</tissue>
    </source>
</reference>